<comment type="similarity">
    <text evidence="1 3">Belongs to the UDP-glycosyltransferase family.</text>
</comment>
<dbReference type="GO" id="GO:0080043">
    <property type="term" value="F:quercetin 3-O-glucosyltransferase activity"/>
    <property type="evidence" value="ECO:0007669"/>
    <property type="project" value="TreeGrafter"/>
</dbReference>
<dbReference type="AlphaFoldDB" id="A0A0S3T8L4"/>
<dbReference type="OrthoDB" id="5835829at2759"/>
<keyword evidence="6" id="KW-1185">Reference proteome</keyword>
<sequence length="487" mass="56069">MIGCTDNGRQKSYLIMYKGTPFISTHQREREIMEKKNIATRRAHCLVLAYPAYGHINPMLQLSKVLLREGVRVTFVTTIFYANIVQKVPPPITLETISDGFDEVGYTGAASHKEYTEKFCEVGSLTFAELLEKHGRSEDDRVDCVIYDSFFPWALDVAKRFEIVSAAYLTQNMTVNSIYYHAQMGKLQVPLKQDEISLPTLPKLQPQDLPTFFLTYEKQPFLLPFLLDQFSNINKADWILCNTLYDMDKEIVDGFKEIWPKFRCIGPNIPSFFLDEQYEDDQDYGVTELKRDECIEWLDDKPKDSVVYVSFGSIASFEKEQMEEIACCLKECSHYFLWVVRKSEEANLPKGFEKKTEKGFVVTWCSQLKVLAHEAIGCFVTHCGWNSTLETLCLGVPTIAIPFWSDQSTNAKLMEDVWKMGIRAPFDEKKVVRREALKHCIREIMENEKGNELKNNANQWRTLAVKAVKSGGSSHKSILEFVNSFFH</sequence>
<dbReference type="PROSITE" id="PS00375">
    <property type="entry name" value="UDPGT"/>
    <property type="match status" value="1"/>
</dbReference>
<name>A0A0S3T8L4_PHAAN</name>
<accession>A0A0S3T8L4</accession>
<keyword evidence="3" id="KW-0328">Glycosyltransferase</keyword>
<evidence type="ECO:0000256" key="2">
    <source>
        <dbReference type="ARBA" id="ARBA00022679"/>
    </source>
</evidence>
<dbReference type="Proteomes" id="UP000291084">
    <property type="component" value="Chromosome 11"/>
</dbReference>
<protein>
    <recommendedName>
        <fullName evidence="4">Glycosyltransferase</fullName>
        <ecNumber evidence="4">2.4.1.-</ecNumber>
    </recommendedName>
</protein>
<evidence type="ECO:0000256" key="3">
    <source>
        <dbReference type="RuleBase" id="RU003718"/>
    </source>
</evidence>
<dbReference type="EMBL" id="AP015044">
    <property type="protein sequence ID" value="BAU01283.1"/>
    <property type="molecule type" value="Genomic_DNA"/>
</dbReference>
<evidence type="ECO:0000256" key="4">
    <source>
        <dbReference type="RuleBase" id="RU362057"/>
    </source>
</evidence>
<evidence type="ECO:0000313" key="5">
    <source>
        <dbReference type="EMBL" id="BAU01283.1"/>
    </source>
</evidence>
<evidence type="ECO:0000256" key="1">
    <source>
        <dbReference type="ARBA" id="ARBA00009995"/>
    </source>
</evidence>
<proteinExistence type="inferred from homology"/>
<dbReference type="PANTHER" id="PTHR11926">
    <property type="entry name" value="GLUCOSYL/GLUCURONOSYL TRANSFERASES"/>
    <property type="match status" value="1"/>
</dbReference>
<dbReference type="FunFam" id="3.40.50.2000:FF:000019">
    <property type="entry name" value="Glycosyltransferase"/>
    <property type="match status" value="1"/>
</dbReference>
<reference evidence="5 6" key="1">
    <citation type="journal article" date="2015" name="Sci. Rep.">
        <title>The power of single molecule real-time sequencing technology in the de novo assembly of a eukaryotic genome.</title>
        <authorList>
            <person name="Sakai H."/>
            <person name="Naito K."/>
            <person name="Ogiso-Tanaka E."/>
            <person name="Takahashi Y."/>
            <person name="Iseki K."/>
            <person name="Muto C."/>
            <person name="Satou K."/>
            <person name="Teruya K."/>
            <person name="Shiroma A."/>
            <person name="Shimoji M."/>
            <person name="Hirano T."/>
            <person name="Itoh T."/>
            <person name="Kaga A."/>
            <person name="Tomooka N."/>
        </authorList>
    </citation>
    <scope>NUCLEOTIDE SEQUENCE [LARGE SCALE GENOMIC DNA]</scope>
    <source>
        <strain evidence="6">cv. Shumari</strain>
    </source>
</reference>
<evidence type="ECO:0000313" key="6">
    <source>
        <dbReference type="Proteomes" id="UP000291084"/>
    </source>
</evidence>
<dbReference type="Gene3D" id="3.40.50.2000">
    <property type="entry name" value="Glycogen Phosphorylase B"/>
    <property type="match status" value="2"/>
</dbReference>
<dbReference type="EC" id="2.4.1.-" evidence="4"/>
<dbReference type="PANTHER" id="PTHR11926:SF1545">
    <property type="entry name" value="GLYCOSYLTRANSFERASE"/>
    <property type="match status" value="1"/>
</dbReference>
<dbReference type="CDD" id="cd03784">
    <property type="entry name" value="GT1_Gtf-like"/>
    <property type="match status" value="1"/>
</dbReference>
<dbReference type="InterPro" id="IPR035595">
    <property type="entry name" value="UDP_glycos_trans_CS"/>
</dbReference>
<dbReference type="GO" id="GO:0080044">
    <property type="term" value="F:quercetin 7-O-glucosyltransferase activity"/>
    <property type="evidence" value="ECO:0007669"/>
    <property type="project" value="TreeGrafter"/>
</dbReference>
<organism evidence="5 6">
    <name type="scientific">Vigna angularis var. angularis</name>
    <dbReference type="NCBI Taxonomy" id="157739"/>
    <lineage>
        <taxon>Eukaryota</taxon>
        <taxon>Viridiplantae</taxon>
        <taxon>Streptophyta</taxon>
        <taxon>Embryophyta</taxon>
        <taxon>Tracheophyta</taxon>
        <taxon>Spermatophyta</taxon>
        <taxon>Magnoliopsida</taxon>
        <taxon>eudicotyledons</taxon>
        <taxon>Gunneridae</taxon>
        <taxon>Pentapetalae</taxon>
        <taxon>rosids</taxon>
        <taxon>fabids</taxon>
        <taxon>Fabales</taxon>
        <taxon>Fabaceae</taxon>
        <taxon>Papilionoideae</taxon>
        <taxon>50 kb inversion clade</taxon>
        <taxon>NPAAA clade</taxon>
        <taxon>indigoferoid/millettioid clade</taxon>
        <taxon>Phaseoleae</taxon>
        <taxon>Vigna</taxon>
    </lineage>
</organism>
<keyword evidence="2 3" id="KW-0808">Transferase</keyword>
<dbReference type="InterPro" id="IPR002213">
    <property type="entry name" value="UDP_glucos_trans"/>
</dbReference>
<dbReference type="Pfam" id="PF00201">
    <property type="entry name" value="UDPGT"/>
    <property type="match status" value="1"/>
</dbReference>
<dbReference type="SUPFAM" id="SSF53756">
    <property type="entry name" value="UDP-Glycosyltransferase/glycogen phosphorylase"/>
    <property type="match status" value="1"/>
</dbReference>
<gene>
    <name evidence="5" type="primary">Vigan.11G048800</name>
    <name evidence="5" type="ORF">VIGAN_11048800</name>
</gene>